<dbReference type="InterPro" id="IPR051606">
    <property type="entry name" value="Polyketide_Oxido-like"/>
</dbReference>
<accession>A0ABY4FTZ4</accession>
<keyword evidence="3" id="KW-1185">Reference proteome</keyword>
<dbReference type="SUPFAM" id="SSF51735">
    <property type="entry name" value="NAD(P)-binding Rossmann-fold domains"/>
    <property type="match status" value="1"/>
</dbReference>
<dbReference type="EMBL" id="CP095043">
    <property type="protein sequence ID" value="UOQ59722.1"/>
    <property type="molecule type" value="Genomic_DNA"/>
</dbReference>
<dbReference type="InterPro" id="IPR036291">
    <property type="entry name" value="NAD(P)-bd_dom_sf"/>
</dbReference>
<dbReference type="RefSeq" id="WP_244684893.1">
    <property type="nucleotide sequence ID" value="NZ_CP095043.1"/>
</dbReference>
<name>A0ABY4FTZ4_9MICO</name>
<feature type="domain" description="NAD(P)-binding" evidence="1">
    <location>
        <begin position="7"/>
        <end position="202"/>
    </location>
</feature>
<evidence type="ECO:0000259" key="1">
    <source>
        <dbReference type="Pfam" id="PF13460"/>
    </source>
</evidence>
<evidence type="ECO:0000313" key="2">
    <source>
        <dbReference type="EMBL" id="UOQ59722.1"/>
    </source>
</evidence>
<dbReference type="Pfam" id="PF13460">
    <property type="entry name" value="NAD_binding_10"/>
    <property type="match status" value="1"/>
</dbReference>
<sequence>MRIAVLGATGATGQEIVRQALFQGHQVTALVRRPEALDVTHDALSVVVGDATEEAVIAGLVPGHDAVICSLGRPESGHSKAAIDDSLDVDVCFVSTQHLYRHLPKHGIRRLVVMSTHGSGSSNDGSPYVVQLRDWVGKRVKDKDDMEAFIEDHRADPIDFTVIRNPLIYPGQGGRPFGVFEQVEFDDTSRIPVSDLARFAIAEAVDGRFVNRFVSISEPLTGPSAAKWHLAR</sequence>
<reference evidence="2 3" key="1">
    <citation type="submission" date="2022-04" db="EMBL/GenBank/DDBJ databases">
        <title>Leucobacter sp. isolated from rhizosphere of onion.</title>
        <authorList>
            <person name="Won M."/>
            <person name="Lee C.-M."/>
            <person name="Woen H.-Y."/>
            <person name="Kwon S.-W."/>
        </authorList>
    </citation>
    <scope>NUCLEOTIDE SEQUENCE [LARGE SCALE GENOMIC DNA]</scope>
    <source>
        <strain evidence="2 3">H25R-14</strain>
    </source>
</reference>
<evidence type="ECO:0000313" key="3">
    <source>
        <dbReference type="Proteomes" id="UP000831775"/>
    </source>
</evidence>
<dbReference type="InterPro" id="IPR016040">
    <property type="entry name" value="NAD(P)-bd_dom"/>
</dbReference>
<protein>
    <submittedName>
        <fullName evidence="2">NAD(P)H-binding protein</fullName>
    </submittedName>
</protein>
<proteinExistence type="predicted"/>
<dbReference type="PANTHER" id="PTHR43355:SF2">
    <property type="entry name" value="FLAVIN REDUCTASE (NADPH)"/>
    <property type="match status" value="1"/>
</dbReference>
<dbReference type="Proteomes" id="UP000831775">
    <property type="component" value="Chromosome"/>
</dbReference>
<organism evidence="2 3">
    <name type="scientific">Leucobacter rhizosphaerae</name>
    <dbReference type="NCBI Taxonomy" id="2932245"/>
    <lineage>
        <taxon>Bacteria</taxon>
        <taxon>Bacillati</taxon>
        <taxon>Actinomycetota</taxon>
        <taxon>Actinomycetes</taxon>
        <taxon>Micrococcales</taxon>
        <taxon>Microbacteriaceae</taxon>
        <taxon>Leucobacter</taxon>
    </lineage>
</organism>
<dbReference type="Gene3D" id="3.40.50.720">
    <property type="entry name" value="NAD(P)-binding Rossmann-like Domain"/>
    <property type="match status" value="1"/>
</dbReference>
<gene>
    <name evidence="2" type="ORF">MUN76_11770</name>
</gene>
<dbReference type="PANTHER" id="PTHR43355">
    <property type="entry name" value="FLAVIN REDUCTASE (NADPH)"/>
    <property type="match status" value="1"/>
</dbReference>